<comment type="caution">
    <text evidence="10">The sequence shown here is derived from an EMBL/GenBank/DDBJ whole genome shotgun (WGS) entry which is preliminary data.</text>
</comment>
<gene>
    <name evidence="10" type="ORF">ACFPYI_04180</name>
</gene>
<dbReference type="Pfam" id="PF08448">
    <property type="entry name" value="PAS_4"/>
    <property type="match status" value="3"/>
</dbReference>
<evidence type="ECO:0000259" key="7">
    <source>
        <dbReference type="PROSITE" id="PS50110"/>
    </source>
</evidence>
<evidence type="ECO:0000256" key="2">
    <source>
        <dbReference type="ARBA" id="ARBA00022777"/>
    </source>
</evidence>
<evidence type="ECO:0000256" key="3">
    <source>
        <dbReference type="ARBA" id="ARBA00023015"/>
    </source>
</evidence>
<dbReference type="Pfam" id="PF13185">
    <property type="entry name" value="GAF_2"/>
    <property type="match status" value="3"/>
</dbReference>
<feature type="domain" description="PAC" evidence="9">
    <location>
        <begin position="634"/>
        <end position="684"/>
    </location>
</feature>
<dbReference type="InterPro" id="IPR000014">
    <property type="entry name" value="PAS"/>
</dbReference>
<sequence>MGSDSTAGSQRFLYVGSSSTLFEALDSYLEAVDARTTLLQAETASEAAELACETLLDGIVAQYDLPDCDGIDAILECVDPPVRALTVLVSETSTSALVERAYEAGIDEYVHYTGAEKLPVLEHRLDRHVDDGEGSGDDHRSLQHLDALAATTSDAIISIDESSVIRYVNPAVTDVFGYEPEELVGEPLTTLMPDDLSGRHRERYQQYLETGERTFEWDDVQIPGRHRDGHELPLSVSFAEFTVDGERYFTGIVRDIQERKRLQAERDLYHEATQRILRSDSFEEGLDTALDVVGSAMDWEYGEAWTRSDDGRLERAATEYVASGESSRFEELAATTPVEVDEGLVGRVWASGEPEWVADVDDGFERGRAAVEADLRAALGVPVVSEGTVVAVMVFFLTERREPDQAMLDATTTIAADLGRLMERLEAETAVREQQRLQDRILETSPVGIAITDSEGNFEYLNERAAELLTGDPSAEQAVAADADVDLVTFDGRSVPDEDQPYQRVVEEGESVSGEAEVTIRGETRWLVVSGAPLHDEDGTLSSGVFSFRDVTERKERERRLQTTDAVMETVGDGVYALDEAGRFVAVNQAYTDLVGYDRAELLGRPADEFIDTGVTEAAGDLAAEILAGDRNDATLETVVTTKSGEQRPVEVRLSLFDLGEEYGRAGVVRDITERRRREERLAQLNEVGQALAGAETDSEVGTIVVEGAQETLDLPLATVEFYDEEMGELVPGPRTPELESLAGSAALFDSEWNLPWRVYAESEERVIDDLREEPSVEADETALRSVIVAPVGSHGVFIAGATEAGAFSDADVTTARILVANAVAALDRVDREQELREKSTRLAEHNESLERVNRLNGVIRGLTQKLTQASTREEIETAVCEELAATDPYSFAWVGQRRAEHEGVTPTAQAGDDSGYLDALSGEGDSPSVDEQLSGRVIQTGDRAVENNLQADPPFDRWRQEALRRSYRAAVAVPLQYRETTYGTLNLYADESGVFDEMEAAVFSELGTMIGYAINAIERKKALVSEESVELTFGVDDSSIPAIEFVQETGGSFEFESLVEQSDGSFRVFFTISGADLETVYEFADLSEEILDVTLLSERQSGMYYEASVTDGSFLARLVSYGAHPTAMSVGPEGGRLTVELPQSGEVRSFVRMFLDTYDGSELIARVHRDRPVQTLAEFEANYRDRLTERQTEVLQTAYFSGFFEWPRDTSGAELASLLDVSQPTVSRHIRTGERKLFSLLFDEG</sequence>
<proteinExistence type="predicted"/>
<feature type="domain" description="PAS" evidence="8">
    <location>
        <begin position="560"/>
        <end position="605"/>
    </location>
</feature>
<dbReference type="PROSITE" id="PS50113">
    <property type="entry name" value="PAC"/>
    <property type="match status" value="2"/>
</dbReference>
<dbReference type="PANTHER" id="PTHR44757:SF2">
    <property type="entry name" value="BIOFILM ARCHITECTURE MAINTENANCE PROTEIN MBAA"/>
    <property type="match status" value="1"/>
</dbReference>
<keyword evidence="4" id="KW-0804">Transcription</keyword>
<dbReference type="PROSITE" id="PS50110">
    <property type="entry name" value="RESPONSE_REGULATORY"/>
    <property type="match status" value="1"/>
</dbReference>
<evidence type="ECO:0000256" key="5">
    <source>
        <dbReference type="PROSITE-ProRule" id="PRU00169"/>
    </source>
</evidence>
<dbReference type="InterPro" id="IPR029016">
    <property type="entry name" value="GAF-like_dom_sf"/>
</dbReference>
<dbReference type="PANTHER" id="PTHR44757">
    <property type="entry name" value="DIGUANYLATE CYCLASE DGCP"/>
    <property type="match status" value="1"/>
</dbReference>
<dbReference type="InterPro" id="IPR011006">
    <property type="entry name" value="CheY-like_superfamily"/>
</dbReference>
<feature type="domain" description="PAS" evidence="8">
    <location>
        <begin position="141"/>
        <end position="211"/>
    </location>
</feature>
<dbReference type="InterPro" id="IPR007050">
    <property type="entry name" value="HTH_bacterioopsin"/>
</dbReference>
<reference evidence="10 11" key="1">
    <citation type="journal article" date="2019" name="Int. J. Syst. Evol. Microbiol.">
        <title>The Global Catalogue of Microorganisms (GCM) 10K type strain sequencing project: providing services to taxonomists for standard genome sequencing and annotation.</title>
        <authorList>
            <consortium name="The Broad Institute Genomics Platform"/>
            <consortium name="The Broad Institute Genome Sequencing Center for Infectious Disease"/>
            <person name="Wu L."/>
            <person name="Ma J."/>
        </authorList>
    </citation>
    <scope>NUCLEOTIDE SEQUENCE [LARGE SCALE GENOMIC DNA]</scope>
    <source>
        <strain evidence="10 11">CGMCC 1.12543</strain>
    </source>
</reference>
<feature type="region of interest" description="Disordered" evidence="6">
    <location>
        <begin position="903"/>
        <end position="933"/>
    </location>
</feature>
<dbReference type="Gene3D" id="3.40.50.2300">
    <property type="match status" value="1"/>
</dbReference>
<evidence type="ECO:0000313" key="10">
    <source>
        <dbReference type="EMBL" id="MFC5970521.1"/>
    </source>
</evidence>
<dbReference type="SUPFAM" id="SSF55785">
    <property type="entry name" value="PYP-like sensor domain (PAS domain)"/>
    <property type="match status" value="3"/>
</dbReference>
<dbReference type="SUPFAM" id="SSF52172">
    <property type="entry name" value="CheY-like"/>
    <property type="match status" value="1"/>
</dbReference>
<accession>A0ABD5RJ76</accession>
<dbReference type="Proteomes" id="UP001596099">
    <property type="component" value="Unassembled WGS sequence"/>
</dbReference>
<dbReference type="EMBL" id="JBHSQH010000001">
    <property type="protein sequence ID" value="MFC5970521.1"/>
    <property type="molecule type" value="Genomic_DNA"/>
</dbReference>
<dbReference type="RefSeq" id="WP_247419850.1">
    <property type="nucleotide sequence ID" value="NZ_JALLGW010000002.1"/>
</dbReference>
<feature type="domain" description="Response regulatory" evidence="7">
    <location>
        <begin position="11"/>
        <end position="127"/>
    </location>
</feature>
<keyword evidence="2" id="KW-0418">Kinase</keyword>
<dbReference type="SMART" id="SM00086">
    <property type="entry name" value="PAC"/>
    <property type="match status" value="3"/>
</dbReference>
<evidence type="ECO:0000256" key="4">
    <source>
        <dbReference type="ARBA" id="ARBA00023163"/>
    </source>
</evidence>
<dbReference type="InterPro" id="IPR013656">
    <property type="entry name" value="PAS_4"/>
</dbReference>
<dbReference type="SMART" id="SM00065">
    <property type="entry name" value="GAF"/>
    <property type="match status" value="3"/>
</dbReference>
<protein>
    <submittedName>
        <fullName evidence="10">PAS domain S-box protein</fullName>
    </submittedName>
</protein>
<dbReference type="SMART" id="SM00091">
    <property type="entry name" value="PAS"/>
    <property type="match status" value="3"/>
</dbReference>
<dbReference type="InterPro" id="IPR000700">
    <property type="entry name" value="PAS-assoc_C"/>
</dbReference>
<dbReference type="Pfam" id="PF04967">
    <property type="entry name" value="HTH_10"/>
    <property type="match status" value="1"/>
</dbReference>
<dbReference type="CDD" id="cd00130">
    <property type="entry name" value="PAS"/>
    <property type="match status" value="3"/>
</dbReference>
<keyword evidence="1" id="KW-0808">Transferase</keyword>
<dbReference type="PROSITE" id="PS50112">
    <property type="entry name" value="PAS"/>
    <property type="match status" value="2"/>
</dbReference>
<evidence type="ECO:0000259" key="8">
    <source>
        <dbReference type="PROSITE" id="PS50112"/>
    </source>
</evidence>
<organism evidence="10 11">
    <name type="scientific">Halomarina salina</name>
    <dbReference type="NCBI Taxonomy" id="1872699"/>
    <lineage>
        <taxon>Archaea</taxon>
        <taxon>Methanobacteriati</taxon>
        <taxon>Methanobacteriota</taxon>
        <taxon>Stenosarchaea group</taxon>
        <taxon>Halobacteria</taxon>
        <taxon>Halobacteriales</taxon>
        <taxon>Natronomonadaceae</taxon>
        <taxon>Halomarina</taxon>
    </lineage>
</organism>
<dbReference type="SUPFAM" id="SSF88659">
    <property type="entry name" value="Sigma3 and sigma4 domains of RNA polymerase sigma factors"/>
    <property type="match status" value="1"/>
</dbReference>
<dbReference type="InterPro" id="IPR003018">
    <property type="entry name" value="GAF"/>
</dbReference>
<evidence type="ECO:0000256" key="1">
    <source>
        <dbReference type="ARBA" id="ARBA00022679"/>
    </source>
</evidence>
<dbReference type="InterPro" id="IPR013324">
    <property type="entry name" value="RNA_pol_sigma_r3/r4-like"/>
</dbReference>
<dbReference type="AlphaFoldDB" id="A0ABD5RJ76"/>
<dbReference type="InterPro" id="IPR052155">
    <property type="entry name" value="Biofilm_reg_signaling"/>
</dbReference>
<dbReference type="SUPFAM" id="SSF55781">
    <property type="entry name" value="GAF domain-like"/>
    <property type="match status" value="3"/>
</dbReference>
<dbReference type="InterPro" id="IPR001789">
    <property type="entry name" value="Sig_transdc_resp-reg_receiver"/>
</dbReference>
<dbReference type="GO" id="GO:0016301">
    <property type="term" value="F:kinase activity"/>
    <property type="evidence" value="ECO:0007669"/>
    <property type="project" value="UniProtKB-KW"/>
</dbReference>
<dbReference type="Pfam" id="PF15915">
    <property type="entry name" value="BAT"/>
    <property type="match status" value="1"/>
</dbReference>
<name>A0ABD5RJ76_9EURY</name>
<keyword evidence="11" id="KW-1185">Reference proteome</keyword>
<dbReference type="NCBIfam" id="TIGR00229">
    <property type="entry name" value="sensory_box"/>
    <property type="match status" value="3"/>
</dbReference>
<evidence type="ECO:0000259" key="9">
    <source>
        <dbReference type="PROSITE" id="PS50113"/>
    </source>
</evidence>
<dbReference type="Gene3D" id="3.30.450.20">
    <property type="entry name" value="PAS domain"/>
    <property type="match status" value="3"/>
</dbReference>
<dbReference type="InterPro" id="IPR031803">
    <property type="entry name" value="BAT_GAF/HTH-assoc"/>
</dbReference>
<dbReference type="InterPro" id="IPR035965">
    <property type="entry name" value="PAS-like_dom_sf"/>
</dbReference>
<dbReference type="InterPro" id="IPR001610">
    <property type="entry name" value="PAC"/>
</dbReference>
<keyword evidence="3" id="KW-0805">Transcription regulation</keyword>
<dbReference type="Gene3D" id="3.30.450.40">
    <property type="match status" value="3"/>
</dbReference>
<feature type="domain" description="PAC" evidence="9">
    <location>
        <begin position="510"/>
        <end position="563"/>
    </location>
</feature>
<evidence type="ECO:0000256" key="6">
    <source>
        <dbReference type="SAM" id="MobiDB-lite"/>
    </source>
</evidence>
<evidence type="ECO:0000313" key="11">
    <source>
        <dbReference type="Proteomes" id="UP001596099"/>
    </source>
</evidence>
<comment type="caution">
    <text evidence="5">Lacks conserved residue(s) required for the propagation of feature annotation.</text>
</comment>